<dbReference type="GeneID" id="89931329"/>
<comment type="caution">
    <text evidence="2">The sequence shown here is derived from an EMBL/GenBank/DDBJ whole genome shotgun (WGS) entry which is preliminary data.</text>
</comment>
<sequence length="166" mass="18016">MRLAARVPRTLTKLVGLIGVNSSVFVRWPSFIFVAVLNLSNGGTWGLVVGLIVSIVFMIPLYISLAENIRKYPTAGDSQRSLLDHHFDKHMNIPETLIIVIHVVAHLLIISTLAVGVGSGTVTLNFEFFTQTRWSASFGSVIGISYVVGVFSGFDSVSNLGKLIIS</sequence>
<keyword evidence="3" id="KW-1185">Reference proteome</keyword>
<dbReference type="EMBL" id="JAVRRT010000020">
    <property type="protein sequence ID" value="KAK5164304.1"/>
    <property type="molecule type" value="Genomic_DNA"/>
</dbReference>
<keyword evidence="1" id="KW-0812">Transmembrane</keyword>
<feature type="transmembrane region" description="Helical" evidence="1">
    <location>
        <begin position="97"/>
        <end position="122"/>
    </location>
</feature>
<protein>
    <submittedName>
        <fullName evidence="2">Uncharacterized protein</fullName>
    </submittedName>
</protein>
<keyword evidence="1" id="KW-0472">Membrane</keyword>
<name>A0AAV9NWP1_9PEZI</name>
<accession>A0AAV9NWP1</accession>
<feature type="transmembrane region" description="Helical" evidence="1">
    <location>
        <begin position="12"/>
        <end position="37"/>
    </location>
</feature>
<keyword evidence="1" id="KW-1133">Transmembrane helix</keyword>
<dbReference type="Proteomes" id="UP001337655">
    <property type="component" value="Unassembled WGS sequence"/>
</dbReference>
<gene>
    <name evidence="2" type="ORF">LTR77_009999</name>
</gene>
<evidence type="ECO:0000256" key="1">
    <source>
        <dbReference type="SAM" id="Phobius"/>
    </source>
</evidence>
<evidence type="ECO:0000313" key="2">
    <source>
        <dbReference type="EMBL" id="KAK5164304.1"/>
    </source>
</evidence>
<organism evidence="2 3">
    <name type="scientific">Saxophila tyrrhenica</name>
    <dbReference type="NCBI Taxonomy" id="1690608"/>
    <lineage>
        <taxon>Eukaryota</taxon>
        <taxon>Fungi</taxon>
        <taxon>Dikarya</taxon>
        <taxon>Ascomycota</taxon>
        <taxon>Pezizomycotina</taxon>
        <taxon>Dothideomycetes</taxon>
        <taxon>Dothideomycetidae</taxon>
        <taxon>Mycosphaerellales</taxon>
        <taxon>Extremaceae</taxon>
        <taxon>Saxophila</taxon>
    </lineage>
</organism>
<reference evidence="2 3" key="1">
    <citation type="submission" date="2023-08" db="EMBL/GenBank/DDBJ databases">
        <title>Black Yeasts Isolated from many extreme environments.</title>
        <authorList>
            <person name="Coleine C."/>
            <person name="Stajich J.E."/>
            <person name="Selbmann L."/>
        </authorList>
    </citation>
    <scope>NUCLEOTIDE SEQUENCE [LARGE SCALE GENOMIC DNA]</scope>
    <source>
        <strain evidence="2 3">CCFEE 5935</strain>
    </source>
</reference>
<evidence type="ECO:0000313" key="3">
    <source>
        <dbReference type="Proteomes" id="UP001337655"/>
    </source>
</evidence>
<dbReference type="RefSeq" id="XP_064654597.1">
    <property type="nucleotide sequence ID" value="XM_064807224.1"/>
</dbReference>
<feature type="transmembrane region" description="Helical" evidence="1">
    <location>
        <begin position="134"/>
        <end position="154"/>
    </location>
</feature>
<proteinExistence type="predicted"/>
<feature type="transmembrane region" description="Helical" evidence="1">
    <location>
        <begin position="43"/>
        <end position="63"/>
    </location>
</feature>
<dbReference type="AlphaFoldDB" id="A0AAV9NWP1"/>